<reference evidence="2 3" key="1">
    <citation type="journal article" date="2013" name="Proc. Natl. Acad. Sci. U.S.A.">
        <title>Fine-scale variation in meiotic recombination in Mimulus inferred from population shotgun sequencing.</title>
        <authorList>
            <person name="Hellsten U."/>
            <person name="Wright K.M."/>
            <person name="Jenkins J."/>
            <person name="Shu S."/>
            <person name="Yuan Y."/>
            <person name="Wessler S.R."/>
            <person name="Schmutz J."/>
            <person name="Willis J.H."/>
            <person name="Rokhsar D.S."/>
        </authorList>
    </citation>
    <scope>NUCLEOTIDE SEQUENCE [LARGE SCALE GENOMIC DNA]</scope>
    <source>
        <strain evidence="3">cv. DUN x IM62</strain>
    </source>
</reference>
<accession>A0A022PXY3</accession>
<dbReference type="EMBL" id="KI632289">
    <property type="protein sequence ID" value="EYU19708.1"/>
    <property type="molecule type" value="Genomic_DNA"/>
</dbReference>
<dbReference type="Pfam" id="PF24750">
    <property type="entry name" value="b-prop_At3g26010-like"/>
    <property type="match status" value="1"/>
</dbReference>
<evidence type="ECO:0000313" key="3">
    <source>
        <dbReference type="Proteomes" id="UP000030748"/>
    </source>
</evidence>
<dbReference type="Proteomes" id="UP000030748">
    <property type="component" value="Unassembled WGS sequence"/>
</dbReference>
<organism evidence="2 3">
    <name type="scientific">Erythranthe guttata</name>
    <name type="common">Yellow monkey flower</name>
    <name type="synonym">Mimulus guttatus</name>
    <dbReference type="NCBI Taxonomy" id="4155"/>
    <lineage>
        <taxon>Eukaryota</taxon>
        <taxon>Viridiplantae</taxon>
        <taxon>Streptophyta</taxon>
        <taxon>Embryophyta</taxon>
        <taxon>Tracheophyta</taxon>
        <taxon>Spermatophyta</taxon>
        <taxon>Magnoliopsida</taxon>
        <taxon>eudicotyledons</taxon>
        <taxon>Gunneridae</taxon>
        <taxon>Pentapetalae</taxon>
        <taxon>asterids</taxon>
        <taxon>lamiids</taxon>
        <taxon>Lamiales</taxon>
        <taxon>Phrymaceae</taxon>
        <taxon>Erythranthe</taxon>
    </lineage>
</organism>
<dbReference type="InterPro" id="IPR036047">
    <property type="entry name" value="F-box-like_dom_sf"/>
</dbReference>
<evidence type="ECO:0000313" key="2">
    <source>
        <dbReference type="EMBL" id="EYU19708.1"/>
    </source>
</evidence>
<dbReference type="Gene3D" id="1.20.1280.50">
    <property type="match status" value="1"/>
</dbReference>
<dbReference type="SMART" id="SM00256">
    <property type="entry name" value="FBOX"/>
    <property type="match status" value="1"/>
</dbReference>
<name>A0A022PXY3_ERYGU</name>
<evidence type="ECO:0000259" key="1">
    <source>
        <dbReference type="SMART" id="SM00256"/>
    </source>
</evidence>
<sequence>MVSKKNIYSATAATAMDSKKNVKINDNQLREILVHLPPKTLFKFMTVSKRWKYLINDPTFLKFHNNKQRRRSSIVAGEDNGHLLALFQLTTKHLSSRYRRHPSEPLMNILVVIPAGNPEIMCVEKELGYFIHSSEGLVLCGRHPSTYHIMNPVTKKWVPPPPPSRRRFNQQYSRDWTIGLMATAYIVVRAAVTDDPDHPLPIETYSSTTGEWVPSTLVGTGIRPI</sequence>
<dbReference type="STRING" id="4155.A0A022PXY3"/>
<dbReference type="InterPro" id="IPR050796">
    <property type="entry name" value="SCF_F-box_component"/>
</dbReference>
<protein>
    <recommendedName>
        <fullName evidence="1">F-box domain-containing protein</fullName>
    </recommendedName>
</protein>
<dbReference type="InterPro" id="IPR001810">
    <property type="entry name" value="F-box_dom"/>
</dbReference>
<dbReference type="Pfam" id="PF00646">
    <property type="entry name" value="F-box"/>
    <property type="match status" value="1"/>
</dbReference>
<keyword evidence="3" id="KW-1185">Reference proteome</keyword>
<dbReference type="SUPFAM" id="SSF81383">
    <property type="entry name" value="F-box domain"/>
    <property type="match status" value="1"/>
</dbReference>
<gene>
    <name evidence="2" type="ORF">MIMGU_mgv11b017337mg</name>
</gene>
<dbReference type="PANTHER" id="PTHR31672">
    <property type="entry name" value="BNACNNG10540D PROTEIN"/>
    <property type="match status" value="1"/>
</dbReference>
<feature type="domain" description="F-box" evidence="1">
    <location>
        <begin position="24"/>
        <end position="64"/>
    </location>
</feature>
<dbReference type="AlphaFoldDB" id="A0A022PXY3"/>
<dbReference type="PANTHER" id="PTHR31672:SF9">
    <property type="entry name" value="F-BOX DOMAIN-CONTAINING PROTEIN"/>
    <property type="match status" value="1"/>
</dbReference>
<proteinExistence type="predicted"/>
<dbReference type="InterPro" id="IPR056592">
    <property type="entry name" value="Beta-prop_At3g26010-like"/>
</dbReference>